<name>A0A8J3CNV3_9PROT</name>
<dbReference type="GO" id="GO:0016758">
    <property type="term" value="F:hexosyltransferase activity"/>
    <property type="evidence" value="ECO:0007669"/>
    <property type="project" value="TreeGrafter"/>
</dbReference>
<dbReference type="AlphaFoldDB" id="A0A8J3CNV3"/>
<evidence type="ECO:0000313" key="3">
    <source>
        <dbReference type="EMBL" id="GHA84964.1"/>
    </source>
</evidence>
<accession>A0A8J3CNV3</accession>
<comment type="caution">
    <text evidence="3">The sequence shown here is derived from an EMBL/GenBank/DDBJ whole genome shotgun (WGS) entry which is preliminary data.</text>
</comment>
<gene>
    <name evidence="3" type="primary">bme8</name>
    <name evidence="3" type="ORF">GCM10009069_05100</name>
</gene>
<dbReference type="InterPro" id="IPR001296">
    <property type="entry name" value="Glyco_trans_1"/>
</dbReference>
<sequence>MRILFINRYVPPDRSATAQILNDLATHLALEDHEVVLIGSRLAYDDPIANYSRYEKVELGKGSLTTHRVVTTRFGRASLFKRAFDYLSFYVSAFIRSLQVIERGDIVVVKTDPPLLLIPMRLAVFLKGGIMVNWVQDIYPEVAVELGVEFLRGPLGCWLTALRDSSFRRAAINIVIGSRMADRLRAAGVSDDRISIIPNWTDDEAVGPVKIEANALRKAWGIDPETFVMGYSGNLGRAHDYDTIVEAATRLRHRKDIVFLFIGGGVGLEAVQGQVEKRNLSNVIFKPYQPREKLAEALSVADCHWASLIPSLEGLIVPSKIYGIAAAGRPLLFIGAVDGEVARLIDKFSFGQVIQPGDGDSAINIIETLSHDKNIRERWGGKARQMIDTDFNKRAAFQAWESVLHRLNTN</sequence>
<keyword evidence="4" id="KW-1185">Reference proteome</keyword>
<dbReference type="RefSeq" id="WP_189495113.1">
    <property type="nucleotide sequence ID" value="NZ_BMZH01000002.1"/>
</dbReference>
<reference evidence="3" key="2">
    <citation type="submission" date="2020-09" db="EMBL/GenBank/DDBJ databases">
        <authorList>
            <person name="Sun Q."/>
            <person name="Kim S."/>
        </authorList>
    </citation>
    <scope>NUCLEOTIDE SEQUENCE</scope>
    <source>
        <strain evidence="3">KCTC 32513</strain>
    </source>
</reference>
<proteinExistence type="predicted"/>
<organism evidence="3 4">
    <name type="scientific">Algimonas arctica</name>
    <dbReference type="NCBI Taxonomy" id="1479486"/>
    <lineage>
        <taxon>Bacteria</taxon>
        <taxon>Pseudomonadati</taxon>
        <taxon>Pseudomonadota</taxon>
        <taxon>Alphaproteobacteria</taxon>
        <taxon>Maricaulales</taxon>
        <taxon>Robiginitomaculaceae</taxon>
        <taxon>Algimonas</taxon>
    </lineage>
</organism>
<dbReference type="CDD" id="cd03794">
    <property type="entry name" value="GT4_WbuB-like"/>
    <property type="match status" value="1"/>
</dbReference>
<evidence type="ECO:0000259" key="1">
    <source>
        <dbReference type="Pfam" id="PF00534"/>
    </source>
</evidence>
<dbReference type="PANTHER" id="PTHR45947">
    <property type="entry name" value="SULFOQUINOVOSYL TRANSFERASE SQD2"/>
    <property type="match status" value="1"/>
</dbReference>
<evidence type="ECO:0000313" key="4">
    <source>
        <dbReference type="Proteomes" id="UP000634004"/>
    </source>
</evidence>
<dbReference type="Pfam" id="PF00534">
    <property type="entry name" value="Glycos_transf_1"/>
    <property type="match status" value="1"/>
</dbReference>
<feature type="domain" description="Glycosyltransferase subfamily 4-like N-terminal" evidence="2">
    <location>
        <begin position="18"/>
        <end position="200"/>
    </location>
</feature>
<protein>
    <submittedName>
        <fullName evidence="3">Glycosyltransferase WbuB</fullName>
    </submittedName>
</protein>
<dbReference type="InterPro" id="IPR050194">
    <property type="entry name" value="Glycosyltransferase_grp1"/>
</dbReference>
<dbReference type="Pfam" id="PF13579">
    <property type="entry name" value="Glyco_trans_4_4"/>
    <property type="match status" value="1"/>
</dbReference>
<dbReference type="Gene3D" id="3.40.50.2000">
    <property type="entry name" value="Glycogen Phosphorylase B"/>
    <property type="match status" value="2"/>
</dbReference>
<feature type="domain" description="Glycosyl transferase family 1" evidence="1">
    <location>
        <begin position="215"/>
        <end position="386"/>
    </location>
</feature>
<evidence type="ECO:0000259" key="2">
    <source>
        <dbReference type="Pfam" id="PF13579"/>
    </source>
</evidence>
<dbReference type="PANTHER" id="PTHR45947:SF3">
    <property type="entry name" value="SULFOQUINOVOSYL TRANSFERASE SQD2"/>
    <property type="match status" value="1"/>
</dbReference>
<dbReference type="InterPro" id="IPR028098">
    <property type="entry name" value="Glyco_trans_4-like_N"/>
</dbReference>
<dbReference type="EMBL" id="BMZH01000002">
    <property type="protein sequence ID" value="GHA84964.1"/>
    <property type="molecule type" value="Genomic_DNA"/>
</dbReference>
<reference evidence="3" key="1">
    <citation type="journal article" date="2014" name="Int. J. Syst. Evol. Microbiol.">
        <title>Complete genome sequence of Corynebacterium casei LMG S-19264T (=DSM 44701T), isolated from a smear-ripened cheese.</title>
        <authorList>
            <consortium name="US DOE Joint Genome Institute (JGI-PGF)"/>
            <person name="Walter F."/>
            <person name="Albersmeier A."/>
            <person name="Kalinowski J."/>
            <person name="Ruckert C."/>
        </authorList>
    </citation>
    <scope>NUCLEOTIDE SEQUENCE</scope>
    <source>
        <strain evidence="3">KCTC 32513</strain>
    </source>
</reference>
<dbReference type="Proteomes" id="UP000634004">
    <property type="component" value="Unassembled WGS sequence"/>
</dbReference>
<dbReference type="SUPFAM" id="SSF53756">
    <property type="entry name" value="UDP-Glycosyltransferase/glycogen phosphorylase"/>
    <property type="match status" value="1"/>
</dbReference>